<dbReference type="AlphaFoldDB" id="A0A367M7P7"/>
<sequence length="74" mass="7884">MPLPRPLGYNPAIHLRRDFAVVRLRIAIGLLVSFLLLLLGPMSPAVADDAGVSSVPLQTTATTPSAVCYTQLRA</sequence>
<protein>
    <submittedName>
        <fullName evidence="1">Uncharacterized protein</fullName>
    </submittedName>
</protein>
<name>A0A367M7P7_PSEAI</name>
<organism evidence="1 2">
    <name type="scientific">Pseudomonas aeruginosa</name>
    <dbReference type="NCBI Taxonomy" id="287"/>
    <lineage>
        <taxon>Bacteria</taxon>
        <taxon>Pseudomonadati</taxon>
        <taxon>Pseudomonadota</taxon>
        <taxon>Gammaproteobacteria</taxon>
        <taxon>Pseudomonadales</taxon>
        <taxon>Pseudomonadaceae</taxon>
        <taxon>Pseudomonas</taxon>
    </lineage>
</organism>
<dbReference type="Proteomes" id="UP000253594">
    <property type="component" value="Unassembled WGS sequence"/>
</dbReference>
<reference evidence="1 2" key="1">
    <citation type="submission" date="2018-07" db="EMBL/GenBank/DDBJ databases">
        <title>Mechanisms of high-level aminoglycoside resistance among Gram-negative pathogens in Brazil.</title>
        <authorList>
            <person name="Ballaben A.S."/>
            <person name="Darini A.L.C."/>
            <person name="Doi Y."/>
        </authorList>
    </citation>
    <scope>NUCLEOTIDE SEQUENCE [LARGE SCALE GENOMIC DNA]</scope>
    <source>
        <strain evidence="1 2">B2-305</strain>
    </source>
</reference>
<feature type="non-terminal residue" evidence="1">
    <location>
        <position position="74"/>
    </location>
</feature>
<comment type="caution">
    <text evidence="1">The sequence shown here is derived from an EMBL/GenBank/DDBJ whole genome shotgun (WGS) entry which is preliminary data.</text>
</comment>
<proteinExistence type="predicted"/>
<evidence type="ECO:0000313" key="2">
    <source>
        <dbReference type="Proteomes" id="UP000253594"/>
    </source>
</evidence>
<dbReference type="EMBL" id="QORE01000619">
    <property type="protein sequence ID" value="RCI73428.1"/>
    <property type="molecule type" value="Genomic_DNA"/>
</dbReference>
<gene>
    <name evidence="1" type="ORF">DT376_18425</name>
</gene>
<evidence type="ECO:0000313" key="1">
    <source>
        <dbReference type="EMBL" id="RCI73428.1"/>
    </source>
</evidence>
<accession>A0A367M7P7</accession>